<dbReference type="AlphaFoldDB" id="A0AAD8AA36"/>
<proteinExistence type="inferred from homology"/>
<dbReference type="Pfam" id="PF05834">
    <property type="entry name" value="Lycopene_cycl"/>
    <property type="match status" value="1"/>
</dbReference>
<dbReference type="Gene3D" id="3.50.50.60">
    <property type="entry name" value="FAD/NAD(P)-binding domain"/>
    <property type="match status" value="1"/>
</dbReference>
<reference evidence="3" key="1">
    <citation type="journal article" date="2023" name="IScience">
        <title>Live-bearing cockroach genome reveals convergent evolutionary mechanisms linked to viviparity in insects and beyond.</title>
        <authorList>
            <person name="Fouks B."/>
            <person name="Harrison M.C."/>
            <person name="Mikhailova A.A."/>
            <person name="Marchal E."/>
            <person name="English S."/>
            <person name="Carruthers M."/>
            <person name="Jennings E.C."/>
            <person name="Chiamaka E.L."/>
            <person name="Frigard R.A."/>
            <person name="Pippel M."/>
            <person name="Attardo G.M."/>
            <person name="Benoit J.B."/>
            <person name="Bornberg-Bauer E."/>
            <person name="Tobe S.S."/>
        </authorList>
    </citation>
    <scope>NUCLEOTIDE SEQUENCE</scope>
    <source>
        <strain evidence="3">Stay&amp;Tobe</strain>
    </source>
</reference>
<dbReference type="SUPFAM" id="SSF51905">
    <property type="entry name" value="FAD/NAD(P)-binding domain"/>
    <property type="match status" value="1"/>
</dbReference>
<gene>
    <name evidence="3" type="ORF">L9F63_027305</name>
</gene>
<dbReference type="GO" id="GO:0050660">
    <property type="term" value="F:flavin adenine dinucleotide binding"/>
    <property type="evidence" value="ECO:0007669"/>
    <property type="project" value="InterPro"/>
</dbReference>
<reference evidence="3" key="2">
    <citation type="submission" date="2023-05" db="EMBL/GenBank/DDBJ databases">
        <authorList>
            <person name="Fouks B."/>
        </authorList>
    </citation>
    <scope>NUCLEOTIDE SEQUENCE</scope>
    <source>
        <strain evidence="3">Stay&amp;Tobe</strain>
        <tissue evidence="3">Testes</tissue>
    </source>
</reference>
<name>A0AAD8AA36_DIPPU</name>
<accession>A0AAD8AA36</accession>
<dbReference type="EMBL" id="JASPKZ010002555">
    <property type="protein sequence ID" value="KAJ9595310.1"/>
    <property type="molecule type" value="Genomic_DNA"/>
</dbReference>
<keyword evidence="2" id="KW-0732">Signal</keyword>
<dbReference type="GO" id="GO:0016491">
    <property type="term" value="F:oxidoreductase activity"/>
    <property type="evidence" value="ECO:0007669"/>
    <property type="project" value="TreeGrafter"/>
</dbReference>
<evidence type="ECO:0000256" key="1">
    <source>
        <dbReference type="ARBA" id="ARBA00010790"/>
    </source>
</evidence>
<comment type="caution">
    <text evidence="3">The sequence shown here is derived from an EMBL/GenBank/DDBJ whole genome shotgun (WGS) entry which is preliminary data.</text>
</comment>
<feature type="signal peptide" evidence="2">
    <location>
        <begin position="1"/>
        <end position="20"/>
    </location>
</feature>
<keyword evidence="4" id="KW-1185">Reference proteome</keyword>
<comment type="similarity">
    <text evidence="1">Belongs to the GMC oxidoreductase family.</text>
</comment>
<dbReference type="InterPro" id="IPR012132">
    <property type="entry name" value="GMC_OxRdtase"/>
</dbReference>
<evidence type="ECO:0008006" key="5">
    <source>
        <dbReference type="Google" id="ProtNLM"/>
    </source>
</evidence>
<evidence type="ECO:0000313" key="4">
    <source>
        <dbReference type="Proteomes" id="UP001233999"/>
    </source>
</evidence>
<evidence type="ECO:0000313" key="3">
    <source>
        <dbReference type="EMBL" id="KAJ9595310.1"/>
    </source>
</evidence>
<dbReference type="PANTHER" id="PTHR11552:SF158">
    <property type="entry name" value="GH23626P-RELATED"/>
    <property type="match status" value="1"/>
</dbReference>
<feature type="chain" id="PRO_5041922866" description="Glucose dehydrogenase" evidence="2">
    <location>
        <begin position="21"/>
        <end position="118"/>
    </location>
</feature>
<evidence type="ECO:0000256" key="2">
    <source>
        <dbReference type="SAM" id="SignalP"/>
    </source>
</evidence>
<dbReference type="Proteomes" id="UP001233999">
    <property type="component" value="Unassembled WGS sequence"/>
</dbReference>
<sequence length="118" mass="13281">MELEAIWLLVALQCLKSTQAQLRTGILENTPYMLLDMLKQAADEPQDTRKLLKEYDFIIVGAGTAGCTLANRLTEVPEWKVLLIEAGGPENFLMDLPIVANYLQFTDAKLEIQDRTVQ</sequence>
<protein>
    <recommendedName>
        <fullName evidence="5">Glucose dehydrogenase</fullName>
    </recommendedName>
</protein>
<dbReference type="InterPro" id="IPR036188">
    <property type="entry name" value="FAD/NAD-bd_sf"/>
</dbReference>
<organism evidence="3 4">
    <name type="scientific">Diploptera punctata</name>
    <name type="common">Pacific beetle cockroach</name>
    <dbReference type="NCBI Taxonomy" id="6984"/>
    <lineage>
        <taxon>Eukaryota</taxon>
        <taxon>Metazoa</taxon>
        <taxon>Ecdysozoa</taxon>
        <taxon>Arthropoda</taxon>
        <taxon>Hexapoda</taxon>
        <taxon>Insecta</taxon>
        <taxon>Pterygota</taxon>
        <taxon>Neoptera</taxon>
        <taxon>Polyneoptera</taxon>
        <taxon>Dictyoptera</taxon>
        <taxon>Blattodea</taxon>
        <taxon>Blaberoidea</taxon>
        <taxon>Blaberidae</taxon>
        <taxon>Diplopterinae</taxon>
        <taxon>Diploptera</taxon>
    </lineage>
</organism>
<dbReference type="PANTHER" id="PTHR11552">
    <property type="entry name" value="GLUCOSE-METHANOL-CHOLINE GMC OXIDOREDUCTASE"/>
    <property type="match status" value="1"/>
</dbReference>